<dbReference type="CDD" id="cd07765">
    <property type="entry name" value="KRAB_A-box"/>
    <property type="match status" value="1"/>
</dbReference>
<dbReference type="Pfam" id="PF01352">
    <property type="entry name" value="KRAB"/>
    <property type="match status" value="1"/>
</dbReference>
<gene>
    <name evidence="2" type="ORF">HPG69_015438</name>
</gene>
<dbReference type="PANTHER" id="PTHR23232">
    <property type="entry name" value="KRAB DOMAIN C2H2 ZINC FINGER"/>
    <property type="match status" value="1"/>
</dbReference>
<dbReference type="InterPro" id="IPR001909">
    <property type="entry name" value="KRAB"/>
</dbReference>
<dbReference type="InterPro" id="IPR050169">
    <property type="entry name" value="Krueppel_C2H2_ZnF"/>
</dbReference>
<dbReference type="InterPro" id="IPR036051">
    <property type="entry name" value="KRAB_dom_sf"/>
</dbReference>
<proteinExistence type="predicted"/>
<protein>
    <recommendedName>
        <fullName evidence="1">KRAB domain-containing protein</fullName>
    </recommendedName>
</protein>
<dbReference type="GO" id="GO:0006355">
    <property type="term" value="P:regulation of DNA-templated transcription"/>
    <property type="evidence" value="ECO:0007669"/>
    <property type="project" value="InterPro"/>
</dbReference>
<keyword evidence="3" id="KW-1185">Reference proteome</keyword>
<name>A0A7J7F286_DICBM</name>
<dbReference type="PANTHER" id="PTHR23232:SF131">
    <property type="entry name" value="KRAB DOMAIN-CONTAINING PROTEIN"/>
    <property type="match status" value="1"/>
</dbReference>
<dbReference type="PROSITE" id="PS50805">
    <property type="entry name" value="KRAB"/>
    <property type="match status" value="1"/>
</dbReference>
<feature type="non-terminal residue" evidence="2">
    <location>
        <position position="131"/>
    </location>
</feature>
<evidence type="ECO:0000259" key="1">
    <source>
        <dbReference type="PROSITE" id="PS50805"/>
    </source>
</evidence>
<dbReference type="Gene3D" id="6.10.140.140">
    <property type="match status" value="1"/>
</dbReference>
<accession>A0A7J7F286</accession>
<comment type="caution">
    <text evidence="2">The sequence shown here is derived from an EMBL/GenBank/DDBJ whole genome shotgun (WGS) entry which is preliminary data.</text>
</comment>
<evidence type="ECO:0000313" key="2">
    <source>
        <dbReference type="EMBL" id="KAF5921988.1"/>
    </source>
</evidence>
<reference evidence="2 3" key="1">
    <citation type="journal article" date="2020" name="Mol. Biol. Evol.">
        <title>Interspecific Gene Flow and the Evolution of Specialization in Black and White Rhinoceros.</title>
        <authorList>
            <person name="Moodley Y."/>
            <person name="Westbury M.V."/>
            <person name="Russo I.M."/>
            <person name="Gopalakrishnan S."/>
            <person name="Rakotoarivelo A."/>
            <person name="Olsen R.A."/>
            <person name="Prost S."/>
            <person name="Tunstall T."/>
            <person name="Ryder O.A."/>
            <person name="Dalen L."/>
            <person name="Bruford M.W."/>
        </authorList>
    </citation>
    <scope>NUCLEOTIDE SEQUENCE [LARGE SCALE GENOMIC DNA]</scope>
    <source>
        <strain evidence="2">SBR-YM</strain>
        <tissue evidence="2">Skin</tissue>
    </source>
</reference>
<dbReference type="SMART" id="SM00349">
    <property type="entry name" value="KRAB"/>
    <property type="match status" value="1"/>
</dbReference>
<dbReference type="Proteomes" id="UP000551758">
    <property type="component" value="Unassembled WGS sequence"/>
</dbReference>
<sequence>KRNIPLQEQVSFKDVCVDFTQEEWCLLDPAQKILYRDVILENYSHLVSVVAEDRLYYFLLTGYCISKPEVIFKIEQGEEPWTLEEGFPNQCRPEDWKVDDLIESSQENQDEHFWQLAFTTNKTLSTDSGDR</sequence>
<dbReference type="AlphaFoldDB" id="A0A7J7F286"/>
<organism evidence="2 3">
    <name type="scientific">Diceros bicornis minor</name>
    <name type="common">South-central black rhinoceros</name>
    <dbReference type="NCBI Taxonomy" id="77932"/>
    <lineage>
        <taxon>Eukaryota</taxon>
        <taxon>Metazoa</taxon>
        <taxon>Chordata</taxon>
        <taxon>Craniata</taxon>
        <taxon>Vertebrata</taxon>
        <taxon>Euteleostomi</taxon>
        <taxon>Mammalia</taxon>
        <taxon>Eutheria</taxon>
        <taxon>Laurasiatheria</taxon>
        <taxon>Perissodactyla</taxon>
        <taxon>Rhinocerotidae</taxon>
        <taxon>Diceros</taxon>
    </lineage>
</organism>
<dbReference type="SUPFAM" id="SSF109640">
    <property type="entry name" value="KRAB domain (Kruppel-associated box)"/>
    <property type="match status" value="1"/>
</dbReference>
<feature type="domain" description="KRAB" evidence="1">
    <location>
        <begin position="10"/>
        <end position="93"/>
    </location>
</feature>
<evidence type="ECO:0000313" key="3">
    <source>
        <dbReference type="Proteomes" id="UP000551758"/>
    </source>
</evidence>
<dbReference type="EMBL" id="JACDTQ010001574">
    <property type="protein sequence ID" value="KAF5921988.1"/>
    <property type="molecule type" value="Genomic_DNA"/>
</dbReference>
<feature type="non-terminal residue" evidence="2">
    <location>
        <position position="1"/>
    </location>
</feature>